<dbReference type="GeneID" id="189699"/>
<dbReference type="Bgee" id="WBGene00012630">
    <property type="expression patterns" value="Expressed in material anatomical entity and 1 other cell type or tissue"/>
</dbReference>
<evidence type="ECO:0000256" key="1">
    <source>
        <dbReference type="SAM" id="Coils"/>
    </source>
</evidence>
<dbReference type="AGR" id="WB:WBGene00012630"/>
<dbReference type="EMBL" id="BX284605">
    <property type="protein sequence ID" value="CAA20996.1"/>
    <property type="molecule type" value="Genomic_DNA"/>
</dbReference>
<sequence>MEIPRVPFRNQVQPDPKLNELAQKRAAAEAKKIRLEAAKARMREARRIRQREKLRLKQIARSEKERMQILCKNRIAHYRARARMQLSIEVSKKMQEITKEKRIRKMAKKDMRSRMKHSDFVDVVEPSDVLLKKNFAEGFREPEDELKIATLEIIQMDE</sequence>
<dbReference type="InParanoid" id="Q9XX43"/>
<dbReference type="PaxDb" id="6239-Y38H6C.18"/>
<dbReference type="CTD" id="189699"/>
<keyword evidence="1" id="KW-0175">Coiled coil</keyword>
<protein>
    <submittedName>
        <fullName evidence="2">Coiled-coil domain-containing protein 86</fullName>
    </submittedName>
</protein>
<accession>Q9XX43</accession>
<dbReference type="WormBase" id="Y38H6C.18">
    <property type="protein sequence ID" value="CE19112"/>
    <property type="gene ID" value="WBGene00012630"/>
</dbReference>
<dbReference type="AlphaFoldDB" id="Q9XX43"/>
<organism evidence="2 3">
    <name type="scientific">Caenorhabditis elegans</name>
    <dbReference type="NCBI Taxonomy" id="6239"/>
    <lineage>
        <taxon>Eukaryota</taxon>
        <taxon>Metazoa</taxon>
        <taxon>Ecdysozoa</taxon>
        <taxon>Nematoda</taxon>
        <taxon>Chromadorea</taxon>
        <taxon>Rhabditida</taxon>
        <taxon>Rhabditina</taxon>
        <taxon>Rhabditomorpha</taxon>
        <taxon>Rhabditoidea</taxon>
        <taxon>Rhabditidae</taxon>
        <taxon>Peloderinae</taxon>
        <taxon>Caenorhabditis</taxon>
    </lineage>
</organism>
<keyword evidence="3" id="KW-1185">Reference proteome</keyword>
<evidence type="ECO:0000313" key="3">
    <source>
        <dbReference type="Proteomes" id="UP000001940"/>
    </source>
</evidence>
<evidence type="ECO:0000313" key="2">
    <source>
        <dbReference type="EMBL" id="CAA20996.1"/>
    </source>
</evidence>
<gene>
    <name evidence="2" type="ORF">CELE_Y38H6C.18</name>
    <name evidence="2 4" type="ORF">Y38H6C.18</name>
</gene>
<proteinExistence type="predicted"/>
<dbReference type="RefSeq" id="NP_507961.1">
    <property type="nucleotide sequence ID" value="NM_075560.1"/>
</dbReference>
<feature type="coiled-coil region" evidence="1">
    <location>
        <begin position="18"/>
        <end position="55"/>
    </location>
</feature>
<dbReference type="SMR" id="Q9XX43"/>
<dbReference type="Proteomes" id="UP000001940">
    <property type="component" value="Chromosome V"/>
</dbReference>
<reference evidence="2 3" key="1">
    <citation type="journal article" date="1998" name="Science">
        <title>Genome sequence of the nematode C. elegans: a platform for investigating biology.</title>
        <authorList>
            <consortium name="The C. elegans sequencing consortium"/>
            <person name="Sulson J.E."/>
            <person name="Waterston R."/>
        </authorList>
    </citation>
    <scope>NUCLEOTIDE SEQUENCE [LARGE SCALE GENOMIC DNA]</scope>
    <source>
        <strain evidence="2 3">Bristol N2</strain>
    </source>
</reference>
<evidence type="ECO:0000313" key="4">
    <source>
        <dbReference type="WormBase" id="Y38H6C.18"/>
    </source>
</evidence>
<dbReference type="PIR" id="T26706">
    <property type="entry name" value="T26706"/>
</dbReference>
<dbReference type="KEGG" id="cel:CELE_Y38H6C.18"/>
<dbReference type="UCSC" id="Y38H6C.18">
    <property type="organism name" value="c. elegans"/>
</dbReference>
<dbReference type="HOGENOM" id="CLU_1670936_0_0_1"/>
<name>Q9XX43_CAEEL</name>